<accession>A0A9P6AFV7</accession>
<reference evidence="1" key="1">
    <citation type="journal article" date="2020" name="Nat. Commun.">
        <title>Large-scale genome sequencing of mycorrhizal fungi provides insights into the early evolution of symbiotic traits.</title>
        <authorList>
            <person name="Miyauchi S."/>
            <person name="Kiss E."/>
            <person name="Kuo A."/>
            <person name="Drula E."/>
            <person name="Kohler A."/>
            <person name="Sanchez-Garcia M."/>
            <person name="Morin E."/>
            <person name="Andreopoulos B."/>
            <person name="Barry K.W."/>
            <person name="Bonito G."/>
            <person name="Buee M."/>
            <person name="Carver A."/>
            <person name="Chen C."/>
            <person name="Cichocki N."/>
            <person name="Clum A."/>
            <person name="Culley D."/>
            <person name="Crous P.W."/>
            <person name="Fauchery L."/>
            <person name="Girlanda M."/>
            <person name="Hayes R.D."/>
            <person name="Keri Z."/>
            <person name="LaButti K."/>
            <person name="Lipzen A."/>
            <person name="Lombard V."/>
            <person name="Magnuson J."/>
            <person name="Maillard F."/>
            <person name="Murat C."/>
            <person name="Nolan M."/>
            <person name="Ohm R.A."/>
            <person name="Pangilinan J."/>
            <person name="Pereira M.F."/>
            <person name="Perotto S."/>
            <person name="Peter M."/>
            <person name="Pfister S."/>
            <person name="Riley R."/>
            <person name="Sitrit Y."/>
            <person name="Stielow J.B."/>
            <person name="Szollosi G."/>
            <person name="Zifcakova L."/>
            <person name="Stursova M."/>
            <person name="Spatafora J.W."/>
            <person name="Tedersoo L."/>
            <person name="Vaario L.M."/>
            <person name="Yamada A."/>
            <person name="Yan M."/>
            <person name="Wang P."/>
            <person name="Xu J."/>
            <person name="Bruns T."/>
            <person name="Baldrian P."/>
            <person name="Vilgalys R."/>
            <person name="Dunand C."/>
            <person name="Henrissat B."/>
            <person name="Grigoriev I.V."/>
            <person name="Hibbett D."/>
            <person name="Nagy L.G."/>
            <person name="Martin F.M."/>
        </authorList>
    </citation>
    <scope>NUCLEOTIDE SEQUENCE</scope>
    <source>
        <strain evidence="1">UP504</strain>
    </source>
</reference>
<proteinExistence type="predicted"/>
<gene>
    <name evidence="1" type="ORF">BS47DRAFT_1368406</name>
</gene>
<comment type="caution">
    <text evidence="1">The sequence shown here is derived from an EMBL/GenBank/DDBJ whole genome shotgun (WGS) entry which is preliminary data.</text>
</comment>
<dbReference type="Proteomes" id="UP000886523">
    <property type="component" value="Unassembled WGS sequence"/>
</dbReference>
<dbReference type="EMBL" id="MU129181">
    <property type="protein sequence ID" value="KAF9504979.1"/>
    <property type="molecule type" value="Genomic_DNA"/>
</dbReference>
<keyword evidence="2" id="KW-1185">Reference proteome</keyword>
<protein>
    <submittedName>
        <fullName evidence="1">Uncharacterized protein</fullName>
    </submittedName>
</protein>
<sequence length="149" mass="16419">MNSLLLQLVSLPLKLSIKITHYLNTKSEQFIESLDKYFEDSWDSFKSHLLEFYPLEEENLITSWLACLVAINTSPFPGFGTAPLDPSWESRQSQCLALFAAPPPEASAKGGVITSSPILPIPTPSPVNSTLSKYNNRCPPELGGTLLHT</sequence>
<evidence type="ECO:0000313" key="1">
    <source>
        <dbReference type="EMBL" id="KAF9504979.1"/>
    </source>
</evidence>
<name>A0A9P6AFV7_9AGAM</name>
<organism evidence="1 2">
    <name type="scientific">Hydnum rufescens UP504</name>
    <dbReference type="NCBI Taxonomy" id="1448309"/>
    <lineage>
        <taxon>Eukaryota</taxon>
        <taxon>Fungi</taxon>
        <taxon>Dikarya</taxon>
        <taxon>Basidiomycota</taxon>
        <taxon>Agaricomycotina</taxon>
        <taxon>Agaricomycetes</taxon>
        <taxon>Cantharellales</taxon>
        <taxon>Hydnaceae</taxon>
        <taxon>Hydnum</taxon>
    </lineage>
</organism>
<dbReference type="AlphaFoldDB" id="A0A9P6AFV7"/>
<evidence type="ECO:0000313" key="2">
    <source>
        <dbReference type="Proteomes" id="UP000886523"/>
    </source>
</evidence>